<dbReference type="STRING" id="293826.Amet_3274"/>
<dbReference type="InterPro" id="IPR010178">
    <property type="entry name" value="Lit"/>
</dbReference>
<name>A6TT93_ALKMQ</name>
<dbReference type="Pfam" id="PF07314">
    <property type="entry name" value="Lit"/>
    <property type="match status" value="1"/>
</dbReference>
<organism evidence="2 3">
    <name type="scientific">Alkaliphilus metalliredigens (strain QYMF)</name>
    <dbReference type="NCBI Taxonomy" id="293826"/>
    <lineage>
        <taxon>Bacteria</taxon>
        <taxon>Bacillati</taxon>
        <taxon>Bacillota</taxon>
        <taxon>Clostridia</taxon>
        <taxon>Peptostreptococcales</taxon>
        <taxon>Natronincolaceae</taxon>
        <taxon>Alkaliphilus</taxon>
    </lineage>
</organism>
<dbReference type="EMBL" id="CP000724">
    <property type="protein sequence ID" value="ABR49411.1"/>
    <property type="molecule type" value="Genomic_DNA"/>
</dbReference>
<evidence type="ECO:0000313" key="3">
    <source>
        <dbReference type="Proteomes" id="UP000001572"/>
    </source>
</evidence>
<dbReference type="Proteomes" id="UP000001572">
    <property type="component" value="Chromosome"/>
</dbReference>
<feature type="transmembrane region" description="Helical" evidence="1">
    <location>
        <begin position="107"/>
        <end position="125"/>
    </location>
</feature>
<feature type="transmembrane region" description="Helical" evidence="1">
    <location>
        <begin position="137"/>
        <end position="158"/>
    </location>
</feature>
<dbReference type="RefSeq" id="WP_012064376.1">
    <property type="nucleotide sequence ID" value="NC_009633.1"/>
</dbReference>
<keyword evidence="3" id="KW-1185">Reference proteome</keyword>
<dbReference type="OrthoDB" id="9813051at2"/>
<dbReference type="AlphaFoldDB" id="A6TT93"/>
<protein>
    <submittedName>
        <fullName evidence="2">Integral membrane protein TIGR01906</fullName>
    </submittedName>
</protein>
<keyword evidence="1" id="KW-1133">Transmembrane helix</keyword>
<sequence>MKSKHIWIYSVMGVLLTIVILLTSVEIVAFNSQHYRSSFEKYNITEVTGMDMDNLEYAMADLLSYVRDEKDVLDTSAIVNGELREVFGERERMHMVDVKELFIKGRVARNLSFILLVGLSFILLIKDTKWKMRLLKTLVYTAIGNIALLGVFLLLLYMDFNKYFTYFHLIFFDNDLWILDPQKEILIQMVPEGFFYDTSVKIIGLFIGTITAIGVVAGSYIRFTKFKSS</sequence>
<dbReference type="eggNOG" id="COG4478">
    <property type="taxonomic scope" value="Bacteria"/>
</dbReference>
<reference evidence="3" key="1">
    <citation type="journal article" date="2016" name="Genome Announc.">
        <title>Complete genome sequence of Alkaliphilus metalliredigens strain QYMF, an alkaliphilic and metal-reducing bacterium isolated from borax-contaminated leachate ponds.</title>
        <authorList>
            <person name="Hwang C."/>
            <person name="Copeland A."/>
            <person name="Lucas S."/>
            <person name="Lapidus A."/>
            <person name="Barry K."/>
            <person name="Detter J.C."/>
            <person name="Glavina Del Rio T."/>
            <person name="Hammon N."/>
            <person name="Israni S."/>
            <person name="Dalin E."/>
            <person name="Tice H."/>
            <person name="Pitluck S."/>
            <person name="Chertkov O."/>
            <person name="Brettin T."/>
            <person name="Bruce D."/>
            <person name="Han C."/>
            <person name="Schmutz J."/>
            <person name="Larimer F."/>
            <person name="Land M.L."/>
            <person name="Hauser L."/>
            <person name="Kyrpides N."/>
            <person name="Mikhailova N."/>
            <person name="Ye Q."/>
            <person name="Zhou J."/>
            <person name="Richardson P."/>
            <person name="Fields M.W."/>
        </authorList>
    </citation>
    <scope>NUCLEOTIDE SEQUENCE [LARGE SCALE GENOMIC DNA]</scope>
    <source>
        <strain evidence="3">QYMF</strain>
    </source>
</reference>
<feature type="transmembrane region" description="Helical" evidence="1">
    <location>
        <begin position="7"/>
        <end position="30"/>
    </location>
</feature>
<proteinExistence type="predicted"/>
<keyword evidence="1" id="KW-0812">Transmembrane</keyword>
<dbReference type="NCBIfam" id="TIGR01906">
    <property type="entry name" value="integ_TIGR01906"/>
    <property type="match status" value="1"/>
</dbReference>
<evidence type="ECO:0000256" key="1">
    <source>
        <dbReference type="SAM" id="Phobius"/>
    </source>
</evidence>
<keyword evidence="1" id="KW-0472">Membrane</keyword>
<accession>A6TT93</accession>
<dbReference type="HOGENOM" id="CLU_093826_0_0_9"/>
<evidence type="ECO:0000313" key="2">
    <source>
        <dbReference type="EMBL" id="ABR49411.1"/>
    </source>
</evidence>
<dbReference type="KEGG" id="amt:Amet_3274"/>
<feature type="transmembrane region" description="Helical" evidence="1">
    <location>
        <begin position="202"/>
        <end position="223"/>
    </location>
</feature>
<gene>
    <name evidence="2" type="ordered locus">Amet_3274</name>
</gene>